<protein>
    <submittedName>
        <fullName evidence="2">Uncharacterized protein</fullName>
    </submittedName>
</protein>
<dbReference type="Proteomes" id="UP001066276">
    <property type="component" value="Chromosome 12"/>
</dbReference>
<reference evidence="2" key="1">
    <citation type="journal article" date="2022" name="bioRxiv">
        <title>Sequencing and chromosome-scale assembly of the giantPleurodeles waltlgenome.</title>
        <authorList>
            <person name="Brown T."/>
            <person name="Elewa A."/>
            <person name="Iarovenko S."/>
            <person name="Subramanian E."/>
            <person name="Araus A.J."/>
            <person name="Petzold A."/>
            <person name="Susuki M."/>
            <person name="Suzuki K.-i.T."/>
            <person name="Hayashi T."/>
            <person name="Toyoda A."/>
            <person name="Oliveira C."/>
            <person name="Osipova E."/>
            <person name="Leigh N.D."/>
            <person name="Simon A."/>
            <person name="Yun M.H."/>
        </authorList>
    </citation>
    <scope>NUCLEOTIDE SEQUENCE</scope>
    <source>
        <strain evidence="2">20211129_DDA</strain>
        <tissue evidence="2">Liver</tissue>
    </source>
</reference>
<proteinExistence type="predicted"/>
<comment type="caution">
    <text evidence="2">The sequence shown here is derived from an EMBL/GenBank/DDBJ whole genome shotgun (WGS) entry which is preliminary data.</text>
</comment>
<evidence type="ECO:0000313" key="2">
    <source>
        <dbReference type="EMBL" id="KAJ1083128.1"/>
    </source>
</evidence>
<organism evidence="2 3">
    <name type="scientific">Pleurodeles waltl</name>
    <name type="common">Iberian ribbed newt</name>
    <dbReference type="NCBI Taxonomy" id="8319"/>
    <lineage>
        <taxon>Eukaryota</taxon>
        <taxon>Metazoa</taxon>
        <taxon>Chordata</taxon>
        <taxon>Craniata</taxon>
        <taxon>Vertebrata</taxon>
        <taxon>Euteleostomi</taxon>
        <taxon>Amphibia</taxon>
        <taxon>Batrachia</taxon>
        <taxon>Caudata</taxon>
        <taxon>Salamandroidea</taxon>
        <taxon>Salamandridae</taxon>
        <taxon>Pleurodelinae</taxon>
        <taxon>Pleurodeles</taxon>
    </lineage>
</organism>
<evidence type="ECO:0000313" key="3">
    <source>
        <dbReference type="Proteomes" id="UP001066276"/>
    </source>
</evidence>
<accession>A0AAV7L3J2</accession>
<dbReference type="EMBL" id="JANPWB010000016">
    <property type="protein sequence ID" value="KAJ1083128.1"/>
    <property type="molecule type" value="Genomic_DNA"/>
</dbReference>
<evidence type="ECO:0000256" key="1">
    <source>
        <dbReference type="SAM" id="MobiDB-lite"/>
    </source>
</evidence>
<feature type="region of interest" description="Disordered" evidence="1">
    <location>
        <begin position="27"/>
        <end position="61"/>
    </location>
</feature>
<gene>
    <name evidence="2" type="ORF">NDU88_003288</name>
</gene>
<name>A0AAV7L3J2_PLEWA</name>
<keyword evidence="3" id="KW-1185">Reference proteome</keyword>
<dbReference type="AlphaFoldDB" id="A0AAV7L3J2"/>
<sequence>MPVRPPELHLAQAMHLTRASHLASVRSGTPLAVPSSLPTATPEQAANERRVSHATPESRRHLQLAGVDASSRLLHGLPSQAPAQSALTFRPQLGPSLLQNSPLGSTED</sequence>
<feature type="compositionally biased region" description="Basic and acidic residues" evidence="1">
    <location>
        <begin position="46"/>
        <end position="60"/>
    </location>
</feature>